<feature type="signal peptide" evidence="2">
    <location>
        <begin position="1"/>
        <end position="15"/>
    </location>
</feature>
<keyword evidence="2" id="KW-0732">Signal</keyword>
<organism evidence="3 4">
    <name type="scientific">Micractinium conductrix</name>
    <dbReference type="NCBI Taxonomy" id="554055"/>
    <lineage>
        <taxon>Eukaryota</taxon>
        <taxon>Viridiplantae</taxon>
        <taxon>Chlorophyta</taxon>
        <taxon>core chlorophytes</taxon>
        <taxon>Trebouxiophyceae</taxon>
        <taxon>Chlorellales</taxon>
        <taxon>Chlorellaceae</taxon>
        <taxon>Chlorella clade</taxon>
        <taxon>Micractinium</taxon>
    </lineage>
</organism>
<dbReference type="PANTHER" id="PTHR35512">
    <property type="entry name" value="OS11G0550900 PROTEIN"/>
    <property type="match status" value="1"/>
</dbReference>
<name>A0A2P6VJT8_9CHLO</name>
<evidence type="ECO:0000313" key="3">
    <source>
        <dbReference type="EMBL" id="PSC74359.1"/>
    </source>
</evidence>
<protein>
    <submittedName>
        <fullName evidence="3">Sec-independent translocase</fullName>
    </submittedName>
</protein>
<sequence>MFSIGEIVVLAIASAWVFGPKELPRVAKAAGLLTGRATGFLYRTRAKLFKFAEETEMTKLHEEMQATMYQLNAIRSELQGGISLFQPGPLTQRVLNVKPMPPPGGLASAPAASAAAPTLGSEVVLDALSEELVAAQVLRFQQQQAQQQQVPARQAQQQQVPAAQQQQQSPAEPHPLDQQRPGDSSKR</sequence>
<keyword evidence="4" id="KW-1185">Reference proteome</keyword>
<feature type="compositionally biased region" description="Low complexity" evidence="1">
    <location>
        <begin position="143"/>
        <end position="168"/>
    </location>
</feature>
<dbReference type="AlphaFoldDB" id="A0A2P6VJT8"/>
<reference evidence="3 4" key="1">
    <citation type="journal article" date="2018" name="Plant J.">
        <title>Genome sequences of Chlorella sorokiniana UTEX 1602 and Micractinium conductrix SAG 241.80: implications to maltose excretion by a green alga.</title>
        <authorList>
            <person name="Arriola M.B."/>
            <person name="Velmurugan N."/>
            <person name="Zhang Y."/>
            <person name="Plunkett M.H."/>
            <person name="Hondzo H."/>
            <person name="Barney B.M."/>
        </authorList>
    </citation>
    <scope>NUCLEOTIDE SEQUENCE [LARGE SCALE GENOMIC DNA]</scope>
    <source>
        <strain evidence="3 4">SAG 241.80</strain>
    </source>
</reference>
<dbReference type="Proteomes" id="UP000239649">
    <property type="component" value="Unassembled WGS sequence"/>
</dbReference>
<evidence type="ECO:0000256" key="2">
    <source>
        <dbReference type="SAM" id="SignalP"/>
    </source>
</evidence>
<gene>
    <name evidence="3" type="ORF">C2E20_2471</name>
</gene>
<feature type="region of interest" description="Disordered" evidence="1">
    <location>
        <begin position="143"/>
        <end position="187"/>
    </location>
</feature>
<comment type="caution">
    <text evidence="3">The sequence shown here is derived from an EMBL/GenBank/DDBJ whole genome shotgun (WGS) entry which is preliminary data.</text>
</comment>
<proteinExistence type="predicted"/>
<accession>A0A2P6VJT8</accession>
<evidence type="ECO:0000256" key="1">
    <source>
        <dbReference type="SAM" id="MobiDB-lite"/>
    </source>
</evidence>
<dbReference type="PANTHER" id="PTHR35512:SF1">
    <property type="entry name" value="OS11G0550900 PROTEIN"/>
    <property type="match status" value="1"/>
</dbReference>
<dbReference type="OrthoDB" id="45251at2759"/>
<evidence type="ECO:0000313" key="4">
    <source>
        <dbReference type="Proteomes" id="UP000239649"/>
    </source>
</evidence>
<feature type="chain" id="PRO_5015176747" evidence="2">
    <location>
        <begin position="16"/>
        <end position="187"/>
    </location>
</feature>
<dbReference type="EMBL" id="LHPF02000004">
    <property type="protein sequence ID" value="PSC74359.1"/>
    <property type="molecule type" value="Genomic_DNA"/>
</dbReference>